<reference evidence="3" key="2">
    <citation type="submission" date="2020-11" db="EMBL/GenBank/DDBJ databases">
        <authorList>
            <consortium name="DOE Joint Genome Institute"/>
            <person name="Kuo A."/>
            <person name="Miyauchi S."/>
            <person name="Kiss E."/>
            <person name="Drula E."/>
            <person name="Kohler A."/>
            <person name="Sanchez-Garcia M."/>
            <person name="Andreopoulos B."/>
            <person name="Barry K.W."/>
            <person name="Bonito G."/>
            <person name="Buee M."/>
            <person name="Carver A."/>
            <person name="Chen C."/>
            <person name="Cichocki N."/>
            <person name="Clum A."/>
            <person name="Culley D."/>
            <person name="Crous P.W."/>
            <person name="Fauchery L."/>
            <person name="Girlanda M."/>
            <person name="Hayes R."/>
            <person name="Keri Z."/>
            <person name="Labutti K."/>
            <person name="Lipzen A."/>
            <person name="Lombard V."/>
            <person name="Magnuson J."/>
            <person name="Maillard F."/>
            <person name="Morin E."/>
            <person name="Murat C."/>
            <person name="Nolan M."/>
            <person name="Ohm R."/>
            <person name="Pangilinan J."/>
            <person name="Pereira M."/>
            <person name="Perotto S."/>
            <person name="Peter M."/>
            <person name="Riley R."/>
            <person name="Sitrit Y."/>
            <person name="Stielow B."/>
            <person name="Szollosi G."/>
            <person name="Zifcakova L."/>
            <person name="Stursova M."/>
            <person name="Spatafora J.W."/>
            <person name="Tedersoo L."/>
            <person name="Vaario L.-M."/>
            <person name="Yamada A."/>
            <person name="Yan M."/>
            <person name="Wang P."/>
            <person name="Xu J."/>
            <person name="Bruns T."/>
            <person name="Baldrian P."/>
            <person name="Vilgalys R."/>
            <person name="Henrissat B."/>
            <person name="Grigoriev I.V."/>
            <person name="Hibbett D."/>
            <person name="Nagy L.G."/>
            <person name="Martin F.M."/>
        </authorList>
    </citation>
    <scope>NUCLEOTIDE SEQUENCE</scope>
    <source>
        <strain evidence="3">UH-Tt-Lm1</strain>
    </source>
</reference>
<protein>
    <recommendedName>
        <fullName evidence="2">CxC2-like cysteine cluster KDZ transposase-associated domain-containing protein</fullName>
    </recommendedName>
</protein>
<feature type="region of interest" description="Disordered" evidence="1">
    <location>
        <begin position="955"/>
        <end position="1008"/>
    </location>
</feature>
<evidence type="ECO:0000313" key="4">
    <source>
        <dbReference type="Proteomes" id="UP000736335"/>
    </source>
</evidence>
<dbReference type="AlphaFoldDB" id="A0A9P6HS81"/>
<dbReference type="InterPro" id="IPR040521">
    <property type="entry name" value="KDZ"/>
</dbReference>
<dbReference type="InterPro" id="IPR041457">
    <property type="entry name" value="CxC2_KDZ-assoc"/>
</dbReference>
<keyword evidence="4" id="KW-1185">Reference proteome</keyword>
<feature type="domain" description="CxC2-like cysteine cluster KDZ transposase-associated" evidence="2">
    <location>
        <begin position="81"/>
        <end position="189"/>
    </location>
</feature>
<dbReference type="PANTHER" id="PTHR33096:SF1">
    <property type="entry name" value="CXC1-LIKE CYSTEINE CLUSTER ASSOCIATED WITH KDZ TRANSPOSASES DOMAIN-CONTAINING PROTEIN"/>
    <property type="match status" value="1"/>
</dbReference>
<name>A0A9P6HS81_9AGAM</name>
<comment type="caution">
    <text evidence="3">The sequence shown here is derived from an EMBL/GenBank/DDBJ whole genome shotgun (WGS) entry which is preliminary data.</text>
</comment>
<feature type="compositionally biased region" description="Polar residues" evidence="1">
    <location>
        <begin position="955"/>
        <end position="967"/>
    </location>
</feature>
<feature type="compositionally biased region" description="Acidic residues" evidence="1">
    <location>
        <begin position="994"/>
        <end position="1008"/>
    </location>
</feature>
<sequence>MEEWISFIPVVLDELVRRDGLQGNASLPKCASCIEEPGTYRCIDCTTPVLRCATCIVLQHECTPLHRLEVWNGGFFERTSLKDLDHCFYLGHQHTACPSPGSKSQVMLVIDVNGVHYVTVQFCGCAGTTEWVENYRQLLRVGWYPASFQRPKTAFTFDALDTYHKLALQGKLNLHDFYSTLLQKTDNCGRTKKIHRYHEMSRCVRQWRHLKQIKRGGGCHDTAGLVSVPNGLFALECPACPHPGRNLPENWDQAPEDKRWLYSYFLAVDGNFRLKLKSRGINDPEISTGWSYFVENKEYIKHISQNTTDMEVCPNSPFSAFHAVNQANNKSSKDYIASGVVACVCARHSLVQKNGVGDLQRGERYINTDYIVASVLKGISVQSVVISYDIVCKWSIHLLQRISDNHPDLDVKNIQLSYLIPKFHLPGHGDSCQTKYSFNYARGVGRTHGETVEQGWSNMNLAALSTREMGPGARHLSLDDNWSGWNWKKILGMGDFLLRSMLKALLMKEKHTSENQKFDSTFPEDLRDEWLSMIRNWERNKSGPNPFTHTEKATKLAEIRRKLAEEDEEDVRQGTTRHQVPGSVFVRSGLEIEEQQRQLASDIKKKPPKSDTQIASVQEKRNTLMRQIIKWRELQLVYMPGVVALAPLPSSEDNTEDDINIAENVPLLLPSSLDLERRERICLQQVAEHEQLLRMAQLQDSLTSLRDARKVRRKLLVNHHTQIAGQGQRANTRSRAVMDSVESRIHRSVDRYRAAYRALLQLDPTSDWQQTYMELKDRDNRGPGKETSEAGLGDGSYFRSWIWLTNPRIPDVSNGTVEENASEEDVNDFLRVEWTTSFARLERWVEEVELLQEEMRRVVAFLEWRSQEWLAKVDAHERTLNTDVQSGLDAYARKQAAIYHNLAVSFARLWRPTLVSYNLQHSWATEYLTEHGVPLADTIPASRARGIFKLRVSGKSHNATPLPSNSPVVEEAANDHPLLEEANYSDNSGSEGDSGLEADWDNDDDLDF</sequence>
<dbReference type="Pfam" id="PF18758">
    <property type="entry name" value="KDZ"/>
    <property type="match status" value="1"/>
</dbReference>
<gene>
    <name evidence="3" type="ORF">BJ322DRAFT_997553</name>
</gene>
<dbReference type="PANTHER" id="PTHR33096">
    <property type="entry name" value="CXC2 DOMAIN-CONTAINING PROTEIN"/>
    <property type="match status" value="1"/>
</dbReference>
<evidence type="ECO:0000259" key="2">
    <source>
        <dbReference type="Pfam" id="PF18803"/>
    </source>
</evidence>
<organism evidence="3 4">
    <name type="scientific">Thelephora terrestris</name>
    <dbReference type="NCBI Taxonomy" id="56493"/>
    <lineage>
        <taxon>Eukaryota</taxon>
        <taxon>Fungi</taxon>
        <taxon>Dikarya</taxon>
        <taxon>Basidiomycota</taxon>
        <taxon>Agaricomycotina</taxon>
        <taxon>Agaricomycetes</taxon>
        <taxon>Thelephorales</taxon>
        <taxon>Thelephoraceae</taxon>
        <taxon>Thelephora</taxon>
    </lineage>
</organism>
<dbReference type="Proteomes" id="UP000736335">
    <property type="component" value="Unassembled WGS sequence"/>
</dbReference>
<accession>A0A9P6HS81</accession>
<dbReference type="OrthoDB" id="3192989at2759"/>
<dbReference type="EMBL" id="WIUZ02000001">
    <property type="protein sequence ID" value="KAF9791996.1"/>
    <property type="molecule type" value="Genomic_DNA"/>
</dbReference>
<dbReference type="Pfam" id="PF18803">
    <property type="entry name" value="CxC2"/>
    <property type="match status" value="1"/>
</dbReference>
<evidence type="ECO:0000256" key="1">
    <source>
        <dbReference type="SAM" id="MobiDB-lite"/>
    </source>
</evidence>
<reference evidence="3" key="1">
    <citation type="journal article" date="2020" name="Nat. Commun.">
        <title>Large-scale genome sequencing of mycorrhizal fungi provides insights into the early evolution of symbiotic traits.</title>
        <authorList>
            <person name="Miyauchi S."/>
            <person name="Kiss E."/>
            <person name="Kuo A."/>
            <person name="Drula E."/>
            <person name="Kohler A."/>
            <person name="Sanchez-Garcia M."/>
            <person name="Morin E."/>
            <person name="Andreopoulos B."/>
            <person name="Barry K.W."/>
            <person name="Bonito G."/>
            <person name="Buee M."/>
            <person name="Carver A."/>
            <person name="Chen C."/>
            <person name="Cichocki N."/>
            <person name="Clum A."/>
            <person name="Culley D."/>
            <person name="Crous P.W."/>
            <person name="Fauchery L."/>
            <person name="Girlanda M."/>
            <person name="Hayes R.D."/>
            <person name="Keri Z."/>
            <person name="LaButti K."/>
            <person name="Lipzen A."/>
            <person name="Lombard V."/>
            <person name="Magnuson J."/>
            <person name="Maillard F."/>
            <person name="Murat C."/>
            <person name="Nolan M."/>
            <person name="Ohm R.A."/>
            <person name="Pangilinan J."/>
            <person name="Pereira M.F."/>
            <person name="Perotto S."/>
            <person name="Peter M."/>
            <person name="Pfister S."/>
            <person name="Riley R."/>
            <person name="Sitrit Y."/>
            <person name="Stielow J.B."/>
            <person name="Szollosi G."/>
            <person name="Zifcakova L."/>
            <person name="Stursova M."/>
            <person name="Spatafora J.W."/>
            <person name="Tedersoo L."/>
            <person name="Vaario L.M."/>
            <person name="Yamada A."/>
            <person name="Yan M."/>
            <person name="Wang P."/>
            <person name="Xu J."/>
            <person name="Bruns T."/>
            <person name="Baldrian P."/>
            <person name="Vilgalys R."/>
            <person name="Dunand C."/>
            <person name="Henrissat B."/>
            <person name="Grigoriev I.V."/>
            <person name="Hibbett D."/>
            <person name="Nagy L.G."/>
            <person name="Martin F.M."/>
        </authorList>
    </citation>
    <scope>NUCLEOTIDE SEQUENCE</scope>
    <source>
        <strain evidence="3">UH-Tt-Lm1</strain>
    </source>
</reference>
<proteinExistence type="predicted"/>
<evidence type="ECO:0000313" key="3">
    <source>
        <dbReference type="EMBL" id="KAF9791996.1"/>
    </source>
</evidence>